<evidence type="ECO:0000313" key="3">
    <source>
        <dbReference type="Proteomes" id="UP001153954"/>
    </source>
</evidence>
<dbReference type="Pfam" id="PF05699">
    <property type="entry name" value="Dimer_Tnp_hAT"/>
    <property type="match status" value="1"/>
</dbReference>
<dbReference type="PANTHER" id="PTHR37162:SF1">
    <property type="entry name" value="BED-TYPE DOMAIN-CONTAINING PROTEIN"/>
    <property type="match status" value="1"/>
</dbReference>
<dbReference type="EMBL" id="CAKOGL010000010">
    <property type="protein sequence ID" value="CAH2091373.1"/>
    <property type="molecule type" value="Genomic_DNA"/>
</dbReference>
<dbReference type="SUPFAM" id="SSF53098">
    <property type="entry name" value="Ribonuclease H-like"/>
    <property type="match status" value="1"/>
</dbReference>
<accession>A0AAU9TX03</accession>
<protein>
    <recommendedName>
        <fullName evidence="1">HAT C-terminal dimerisation domain-containing protein</fullName>
    </recommendedName>
</protein>
<reference evidence="2" key="1">
    <citation type="submission" date="2022-03" db="EMBL/GenBank/DDBJ databases">
        <authorList>
            <person name="Tunstrom K."/>
        </authorList>
    </citation>
    <scope>NUCLEOTIDE SEQUENCE</scope>
</reference>
<name>A0AAU9TX03_EUPED</name>
<evidence type="ECO:0000313" key="2">
    <source>
        <dbReference type="EMBL" id="CAH2091373.1"/>
    </source>
</evidence>
<dbReference type="AlphaFoldDB" id="A0AAU9TX03"/>
<dbReference type="Proteomes" id="UP001153954">
    <property type="component" value="Unassembled WGS sequence"/>
</dbReference>
<sequence length="632" mass="73141">METSSDSEEQRNVTPTKKRKLHYEQKYSHLWEKDKNYSGAVLQPTVTSMLPESATKSFTDKIKSGEIKMACFLAEHNLPFSLADDLKDLIQSVAQDSKLASELTFGRTKAHAIVTNVTVDESTDRSSTKHLALIVRTAIEFDVEDSFLCLIPVVDGTAIALHNAFTKYFEENNIPYKENMVGFAADGTISMFGQHHSLSTLFAKDILNLFLIKCICHSFHLCASYACKKLPRGVEDFARDVYNYIQNSTKRIGDYKEFQCFVNVKPNKLLHLAQTRWLSLLQVVKRLLEQLPALRLYFQSAVLTDRLLAAQSILNKCLEPTAELYLEFLSFVLPYFNDLNKEMQSESPKLYLLYEKKNITYKTILECNLKPECLELTEQEKTSIDVHEKALETKILKIDFEKIENHLPLKDLYLGGKVAALIIMNKNTIHPDQIEQFRQKCLEFYIESLNQIKNRFPFEDEHRQRLKNFRFLKSDTLLDSNLKRSVPSIAHLGLMFPGLCPTNLTELDREWRTLRNTNLPFQEDRLIKANEFWRHISKIRKGDSSQMFPLLAQFAQNLLTLPHSSANVERLFSAINLMKTNIRNKLHSDTLTGLLFTKSGLKKNREPSQEHIKYFNKYMYKFNLSENDNKNE</sequence>
<organism evidence="2 3">
    <name type="scientific">Euphydryas editha</name>
    <name type="common">Edith's checkerspot</name>
    <dbReference type="NCBI Taxonomy" id="104508"/>
    <lineage>
        <taxon>Eukaryota</taxon>
        <taxon>Metazoa</taxon>
        <taxon>Ecdysozoa</taxon>
        <taxon>Arthropoda</taxon>
        <taxon>Hexapoda</taxon>
        <taxon>Insecta</taxon>
        <taxon>Pterygota</taxon>
        <taxon>Neoptera</taxon>
        <taxon>Endopterygota</taxon>
        <taxon>Lepidoptera</taxon>
        <taxon>Glossata</taxon>
        <taxon>Ditrysia</taxon>
        <taxon>Papilionoidea</taxon>
        <taxon>Nymphalidae</taxon>
        <taxon>Nymphalinae</taxon>
        <taxon>Euphydryas</taxon>
    </lineage>
</organism>
<feature type="domain" description="HAT C-terminal dimerisation" evidence="1">
    <location>
        <begin position="534"/>
        <end position="599"/>
    </location>
</feature>
<proteinExistence type="predicted"/>
<dbReference type="PANTHER" id="PTHR37162">
    <property type="entry name" value="HAT FAMILY DIMERISATION DOMAINCONTAINING PROTEIN-RELATED"/>
    <property type="match status" value="1"/>
</dbReference>
<dbReference type="InterPro" id="IPR012337">
    <property type="entry name" value="RNaseH-like_sf"/>
</dbReference>
<dbReference type="InterPro" id="IPR008906">
    <property type="entry name" value="HATC_C_dom"/>
</dbReference>
<keyword evidence="3" id="KW-1185">Reference proteome</keyword>
<evidence type="ECO:0000259" key="1">
    <source>
        <dbReference type="Pfam" id="PF05699"/>
    </source>
</evidence>
<gene>
    <name evidence="2" type="ORF">EEDITHA_LOCUS7242</name>
</gene>
<comment type="caution">
    <text evidence="2">The sequence shown here is derived from an EMBL/GenBank/DDBJ whole genome shotgun (WGS) entry which is preliminary data.</text>
</comment>
<dbReference type="GO" id="GO:0046983">
    <property type="term" value="F:protein dimerization activity"/>
    <property type="evidence" value="ECO:0007669"/>
    <property type="project" value="InterPro"/>
</dbReference>